<accession>A0A7Y0ELV1</accession>
<proteinExistence type="predicted"/>
<gene>
    <name evidence="1" type="ORF">HBE96_25090</name>
</gene>
<keyword evidence="2" id="KW-1185">Reference proteome</keyword>
<reference evidence="1 2" key="1">
    <citation type="submission" date="2020-04" db="EMBL/GenBank/DDBJ databases">
        <authorList>
            <person name="Doyle D.A."/>
        </authorList>
    </citation>
    <scope>NUCLEOTIDE SEQUENCE [LARGE SCALE GENOMIC DNA]</scope>
    <source>
        <strain evidence="1 2">P21</strain>
    </source>
</reference>
<dbReference type="Proteomes" id="UP000537131">
    <property type="component" value="Unassembled WGS sequence"/>
</dbReference>
<evidence type="ECO:0000313" key="1">
    <source>
        <dbReference type="EMBL" id="NMM65858.1"/>
    </source>
</evidence>
<sequence length="104" mass="12522">MDVGYKELFKNIESRTDIGIGLETLTKKILETTVRDLISDKKIIEHLLEYRSTYFVSLNKKLGELNRIEIYEYLREFILLEYMIPLISRYIELWPLMPGPFFLW</sequence>
<organism evidence="1 2">
    <name type="scientific">Clostridium muellerianum</name>
    <dbReference type="NCBI Taxonomy" id="2716538"/>
    <lineage>
        <taxon>Bacteria</taxon>
        <taxon>Bacillati</taxon>
        <taxon>Bacillota</taxon>
        <taxon>Clostridia</taxon>
        <taxon>Eubacteriales</taxon>
        <taxon>Clostridiaceae</taxon>
        <taxon>Clostridium</taxon>
    </lineage>
</organism>
<dbReference type="RefSeq" id="WP_169300447.1">
    <property type="nucleotide sequence ID" value="NZ_JABBNI010000067.1"/>
</dbReference>
<comment type="caution">
    <text evidence="1">The sequence shown here is derived from an EMBL/GenBank/DDBJ whole genome shotgun (WGS) entry which is preliminary data.</text>
</comment>
<evidence type="ECO:0000313" key="2">
    <source>
        <dbReference type="Proteomes" id="UP000537131"/>
    </source>
</evidence>
<dbReference type="AlphaFoldDB" id="A0A7Y0ELV1"/>
<protein>
    <submittedName>
        <fullName evidence="1">Uncharacterized protein</fullName>
    </submittedName>
</protein>
<name>A0A7Y0ELV1_9CLOT</name>
<reference evidence="1 2" key="2">
    <citation type="submission" date="2020-06" db="EMBL/GenBank/DDBJ databases">
        <title>Complete Genome Sequence of Clostridium muelleri sp. nov. P21T, an Acid-Alcohol Producing Acetogen Isolated from Old Hay.</title>
        <authorList>
            <person name="Duncan K.E."/>
            <person name="Tanner R.S."/>
        </authorList>
    </citation>
    <scope>NUCLEOTIDE SEQUENCE [LARGE SCALE GENOMIC DNA]</scope>
    <source>
        <strain evidence="1 2">P21</strain>
    </source>
</reference>
<dbReference type="EMBL" id="JABBNI010000067">
    <property type="protein sequence ID" value="NMM65858.1"/>
    <property type="molecule type" value="Genomic_DNA"/>
</dbReference>